<dbReference type="RefSeq" id="WP_120464403.1">
    <property type="nucleotide sequence ID" value="NZ_BMIW01000048.1"/>
</dbReference>
<feature type="transmembrane region" description="Helical" evidence="7">
    <location>
        <begin position="225"/>
        <end position="243"/>
    </location>
</feature>
<comment type="subcellular location">
    <subcellularLocation>
        <location evidence="1 7">Cell membrane</location>
        <topology evidence="1 7">Multi-pass membrane protein</topology>
    </subcellularLocation>
</comment>
<comment type="similarity">
    <text evidence="7">Belongs to the binding-protein-dependent transport system permease family.</text>
</comment>
<dbReference type="PROSITE" id="PS50928">
    <property type="entry name" value="ABC_TM1"/>
    <property type="match status" value="1"/>
</dbReference>
<dbReference type="Proteomes" id="UP000608420">
    <property type="component" value="Unassembled WGS sequence"/>
</dbReference>
<feature type="domain" description="ABC transmembrane type-1" evidence="8">
    <location>
        <begin position="91"/>
        <end position="306"/>
    </location>
</feature>
<dbReference type="SUPFAM" id="SSF161098">
    <property type="entry name" value="MetI-like"/>
    <property type="match status" value="1"/>
</dbReference>
<feature type="transmembrane region" description="Helical" evidence="7">
    <location>
        <begin position="95"/>
        <end position="116"/>
    </location>
</feature>
<evidence type="ECO:0000256" key="1">
    <source>
        <dbReference type="ARBA" id="ARBA00004651"/>
    </source>
</evidence>
<dbReference type="CDD" id="cd06261">
    <property type="entry name" value="TM_PBP2"/>
    <property type="match status" value="1"/>
</dbReference>
<protein>
    <submittedName>
        <fullName evidence="9">Sugar ABC transporter permease</fullName>
    </submittedName>
</protein>
<evidence type="ECO:0000256" key="5">
    <source>
        <dbReference type="ARBA" id="ARBA00022989"/>
    </source>
</evidence>
<reference evidence="10" key="1">
    <citation type="journal article" date="2019" name="Int. J. Syst. Evol. Microbiol.">
        <title>The Global Catalogue of Microorganisms (GCM) 10K type strain sequencing project: providing services to taxonomists for standard genome sequencing and annotation.</title>
        <authorList>
            <consortium name="The Broad Institute Genomics Platform"/>
            <consortium name="The Broad Institute Genome Sequencing Center for Infectious Disease"/>
            <person name="Wu L."/>
            <person name="Ma J."/>
        </authorList>
    </citation>
    <scope>NUCLEOTIDE SEQUENCE [LARGE SCALE GENOMIC DNA]</scope>
    <source>
        <strain evidence="10">CGMCC 1.15420</strain>
    </source>
</reference>
<keyword evidence="10" id="KW-1185">Reference proteome</keyword>
<dbReference type="InterPro" id="IPR000515">
    <property type="entry name" value="MetI-like"/>
</dbReference>
<feature type="transmembrane region" description="Helical" evidence="7">
    <location>
        <begin position="285"/>
        <end position="306"/>
    </location>
</feature>
<feature type="transmembrane region" description="Helical" evidence="7">
    <location>
        <begin position="128"/>
        <end position="152"/>
    </location>
</feature>
<keyword evidence="6 7" id="KW-0472">Membrane</keyword>
<keyword evidence="3" id="KW-1003">Cell membrane</keyword>
<feature type="transmembrane region" description="Helical" evidence="7">
    <location>
        <begin position="164"/>
        <end position="184"/>
    </location>
</feature>
<name>A0ABQ1W7D9_9BACL</name>
<dbReference type="Gene3D" id="1.10.3720.10">
    <property type="entry name" value="MetI-like"/>
    <property type="match status" value="1"/>
</dbReference>
<feature type="transmembrane region" description="Helical" evidence="7">
    <location>
        <begin position="30"/>
        <end position="51"/>
    </location>
</feature>
<dbReference type="InterPro" id="IPR050809">
    <property type="entry name" value="UgpAE/MalFG_permease"/>
</dbReference>
<dbReference type="EMBL" id="BMIW01000048">
    <property type="protein sequence ID" value="GGG17500.1"/>
    <property type="molecule type" value="Genomic_DNA"/>
</dbReference>
<evidence type="ECO:0000313" key="9">
    <source>
        <dbReference type="EMBL" id="GGG17500.1"/>
    </source>
</evidence>
<evidence type="ECO:0000259" key="8">
    <source>
        <dbReference type="PROSITE" id="PS50928"/>
    </source>
</evidence>
<comment type="caution">
    <text evidence="9">The sequence shown here is derived from an EMBL/GenBank/DDBJ whole genome shotgun (WGS) entry which is preliminary data.</text>
</comment>
<dbReference type="PANTHER" id="PTHR43227:SF11">
    <property type="entry name" value="BLL4140 PROTEIN"/>
    <property type="match status" value="1"/>
</dbReference>
<evidence type="ECO:0000256" key="4">
    <source>
        <dbReference type="ARBA" id="ARBA00022692"/>
    </source>
</evidence>
<dbReference type="PANTHER" id="PTHR43227">
    <property type="entry name" value="BLL4140 PROTEIN"/>
    <property type="match status" value="1"/>
</dbReference>
<dbReference type="InterPro" id="IPR035906">
    <property type="entry name" value="MetI-like_sf"/>
</dbReference>
<sequence>MPAKAKAASASYIEPARRSRSKRLRMRNNWDYLIFIIPVILYFLIFCYGPMYGVQLAFKRFNPALGITASPWIGADNFERLFGSFQFTRILKNTLVINLLKTCISFPIPIILALMFNEIRRERLKKTFQTITYAPYFISTVVFVGIINLFLAGENGYINNILEMLGIAPIPFLTSPSYFSGVYVGSDVWRNSGWNSIIFIAALSGVDPQLHESAQIDGASRFKRIIHVNLPCIMPTIVIQFILQMGKMMTLSYERILLMQNSLNIEASEVISTYAYKTGLINMDYGFSTAVGLFNNVINIVLLLAANKIAKRYSSSSLF</sequence>
<accession>A0ABQ1W7D9</accession>
<keyword evidence="5 7" id="KW-1133">Transmembrane helix</keyword>
<keyword evidence="2 7" id="KW-0813">Transport</keyword>
<dbReference type="Pfam" id="PF00528">
    <property type="entry name" value="BPD_transp_1"/>
    <property type="match status" value="1"/>
</dbReference>
<keyword evidence="4 7" id="KW-0812">Transmembrane</keyword>
<evidence type="ECO:0000256" key="2">
    <source>
        <dbReference type="ARBA" id="ARBA00022448"/>
    </source>
</evidence>
<proteinExistence type="inferred from homology"/>
<evidence type="ECO:0000256" key="6">
    <source>
        <dbReference type="ARBA" id="ARBA00023136"/>
    </source>
</evidence>
<organism evidence="9 10">
    <name type="scientific">Paenibacillus aceti</name>
    <dbReference type="NCBI Taxonomy" id="1820010"/>
    <lineage>
        <taxon>Bacteria</taxon>
        <taxon>Bacillati</taxon>
        <taxon>Bacillota</taxon>
        <taxon>Bacilli</taxon>
        <taxon>Bacillales</taxon>
        <taxon>Paenibacillaceae</taxon>
        <taxon>Paenibacillus</taxon>
    </lineage>
</organism>
<gene>
    <name evidence="9" type="ORF">GCM10010913_44480</name>
</gene>
<evidence type="ECO:0000256" key="7">
    <source>
        <dbReference type="RuleBase" id="RU363032"/>
    </source>
</evidence>
<evidence type="ECO:0000256" key="3">
    <source>
        <dbReference type="ARBA" id="ARBA00022475"/>
    </source>
</evidence>
<evidence type="ECO:0000313" key="10">
    <source>
        <dbReference type="Proteomes" id="UP000608420"/>
    </source>
</evidence>